<gene>
    <name evidence="10" type="primary">LOC100839616</name>
    <name evidence="9" type="ORF">BRADI_3g35231v3</name>
</gene>
<evidence type="ECO:0000256" key="2">
    <source>
        <dbReference type="ARBA" id="ARBA00005466"/>
    </source>
</evidence>
<comment type="similarity">
    <text evidence="2">Belongs to the oxygen-dependent FAD-linked oxidoreductase family.</text>
</comment>
<feature type="domain" description="FAD-binding PCMH-type" evidence="8">
    <location>
        <begin position="69"/>
        <end position="244"/>
    </location>
</feature>
<dbReference type="InterPro" id="IPR016167">
    <property type="entry name" value="FAD-bd_PCMH_sub1"/>
</dbReference>
<evidence type="ECO:0000256" key="5">
    <source>
        <dbReference type="ARBA" id="ARBA00022827"/>
    </source>
</evidence>
<dbReference type="InterPro" id="IPR016169">
    <property type="entry name" value="FAD-bd_PCMH_sub2"/>
</dbReference>
<dbReference type="Gramene" id="KQJ98164">
    <property type="protein sequence ID" value="KQJ98164"/>
    <property type="gene ID" value="BRADI_3g35231v3"/>
</dbReference>
<reference evidence="9" key="2">
    <citation type="submission" date="2017-06" db="EMBL/GenBank/DDBJ databases">
        <title>WGS assembly of Brachypodium distachyon.</title>
        <authorList>
            <consortium name="The International Brachypodium Initiative"/>
            <person name="Lucas S."/>
            <person name="Harmon-Smith M."/>
            <person name="Lail K."/>
            <person name="Tice H."/>
            <person name="Grimwood J."/>
            <person name="Bruce D."/>
            <person name="Barry K."/>
            <person name="Shu S."/>
            <person name="Lindquist E."/>
            <person name="Wang M."/>
            <person name="Pitluck S."/>
            <person name="Vogel J.P."/>
            <person name="Garvin D.F."/>
            <person name="Mockler T.C."/>
            <person name="Schmutz J."/>
            <person name="Rokhsar D."/>
            <person name="Bevan M.W."/>
        </authorList>
    </citation>
    <scope>NUCLEOTIDE SEQUENCE</scope>
    <source>
        <strain evidence="9">Bd21</strain>
    </source>
</reference>
<comment type="cofactor">
    <cofactor evidence="1">
        <name>FAD</name>
        <dbReference type="ChEBI" id="CHEBI:57692"/>
    </cofactor>
</comment>
<dbReference type="EnsemblPlants" id="KQJ98164">
    <property type="protein sequence ID" value="KQJ98164"/>
    <property type="gene ID" value="BRADI_3g35231v3"/>
</dbReference>
<dbReference type="EMBL" id="CM000882">
    <property type="protein sequence ID" value="KQJ98164.1"/>
    <property type="molecule type" value="Genomic_DNA"/>
</dbReference>
<dbReference type="InterPro" id="IPR012951">
    <property type="entry name" value="BBE"/>
</dbReference>
<evidence type="ECO:0000259" key="8">
    <source>
        <dbReference type="PROSITE" id="PS51387"/>
    </source>
</evidence>
<dbReference type="Pfam" id="PF01565">
    <property type="entry name" value="FAD_binding_4"/>
    <property type="match status" value="1"/>
</dbReference>
<keyword evidence="3" id="KW-0285">Flavoprotein</keyword>
<dbReference type="InterPro" id="IPR016166">
    <property type="entry name" value="FAD-bd_PCMH"/>
</dbReference>
<evidence type="ECO:0000256" key="1">
    <source>
        <dbReference type="ARBA" id="ARBA00001974"/>
    </source>
</evidence>
<dbReference type="PANTHER" id="PTHR32448">
    <property type="entry name" value="OS08G0158400 PROTEIN"/>
    <property type="match status" value="1"/>
</dbReference>
<evidence type="ECO:0000256" key="6">
    <source>
        <dbReference type="ARBA" id="ARBA00023180"/>
    </source>
</evidence>
<dbReference type="SUPFAM" id="SSF56176">
    <property type="entry name" value="FAD-binding/transporter-associated domain-like"/>
    <property type="match status" value="1"/>
</dbReference>
<evidence type="ECO:0000313" key="10">
    <source>
        <dbReference type="EnsemblPlants" id="KQJ98164"/>
    </source>
</evidence>
<dbReference type="Gene3D" id="3.30.465.10">
    <property type="match status" value="1"/>
</dbReference>
<dbReference type="PROSITE" id="PS51387">
    <property type="entry name" value="FAD_PCMH"/>
    <property type="match status" value="1"/>
</dbReference>
<protein>
    <recommendedName>
        <fullName evidence="8">FAD-binding PCMH-type domain-containing protein</fullName>
    </recommendedName>
</protein>
<dbReference type="STRING" id="15368.A0A0Q3FJ86"/>
<dbReference type="GO" id="GO:0071949">
    <property type="term" value="F:FAD binding"/>
    <property type="evidence" value="ECO:0007669"/>
    <property type="project" value="InterPro"/>
</dbReference>
<sequence length="540" mass="58545">MRRSLALALFLSFFSCYLIISTPSLASSDEFLQCLRREIPSRLVYAQGSSNFNEVLASSIRNPKFFTNTTVRPLCIVTPAGASHVQAAVGCGRRWAVGLRVRSGGHDYEGLSYRSVRPMDFAVVDLAALRAVFVNHSDSTAWVDSGATIGELYYSIAKSSPETAFPAGVCPTMGVGGHFSGGGMGLMMRKHGLSVDNVVDAKLVNRDGAVLGRASMGEDLFWAVRGGGGSFGVVLSWKVRLVRVPPKVAVFNVARMVGQNATGILARWQDVAPALPGELTVRVLVQGRQRALFQALYLGTCKSLVATMGREFPELGMTGADCRPMTWLQSVGFAISGNADTPVEALLNRSTGALSSSSFVKNKSDYVRRAIPKAVWEDIFSRWFNKNIGSGGGRDGDGLMILGPHGGFMSTVPAAATPYPHRDGVLYNIQYIVSWRQQHAGDDGAAAMTWLGSLYDFMGQHVSKEPREAYVNYRDLDIGENSESVMGNANGVGGFDAGKAWGERYFMGNYRRLAQVKAAVDPTDYFRNEQSIPPLFQPRN</sequence>
<dbReference type="KEGG" id="bdi:100839616"/>
<dbReference type="Gene3D" id="3.30.43.10">
    <property type="entry name" value="Uridine Diphospho-n-acetylenolpyruvylglucosamine Reductase, domain 2"/>
    <property type="match status" value="1"/>
</dbReference>
<dbReference type="OrthoDB" id="407275at2759"/>
<dbReference type="ExpressionAtlas" id="A0A0Q3FJ86">
    <property type="expression patterns" value="baseline"/>
</dbReference>
<accession>A0A0Q3FJ86</accession>
<proteinExistence type="inferred from homology"/>
<reference evidence="9 10" key="1">
    <citation type="journal article" date="2010" name="Nature">
        <title>Genome sequencing and analysis of the model grass Brachypodium distachyon.</title>
        <authorList>
            <consortium name="International Brachypodium Initiative"/>
        </authorList>
    </citation>
    <scope>NUCLEOTIDE SEQUENCE [LARGE SCALE GENOMIC DNA]</scope>
    <source>
        <strain evidence="9">Bd21</strain>
        <strain evidence="10">cv. Bd21</strain>
    </source>
</reference>
<name>A0A0Q3FJ86_BRADI</name>
<evidence type="ECO:0000256" key="3">
    <source>
        <dbReference type="ARBA" id="ARBA00022630"/>
    </source>
</evidence>
<dbReference type="InterPro" id="IPR036318">
    <property type="entry name" value="FAD-bd_PCMH-like_sf"/>
</dbReference>
<evidence type="ECO:0000256" key="4">
    <source>
        <dbReference type="ARBA" id="ARBA00022729"/>
    </source>
</evidence>
<dbReference type="InterPro" id="IPR006094">
    <property type="entry name" value="Oxid_FAD_bind_N"/>
</dbReference>
<keyword evidence="6" id="KW-0325">Glycoprotein</keyword>
<evidence type="ECO:0000313" key="11">
    <source>
        <dbReference type="Proteomes" id="UP000008810"/>
    </source>
</evidence>
<keyword evidence="11" id="KW-1185">Reference proteome</keyword>
<feature type="chain" id="PRO_5044545904" description="FAD-binding PCMH-type domain-containing protein" evidence="7">
    <location>
        <begin position="27"/>
        <end position="540"/>
    </location>
</feature>
<dbReference type="GO" id="GO:0016491">
    <property type="term" value="F:oxidoreductase activity"/>
    <property type="evidence" value="ECO:0007669"/>
    <property type="project" value="InterPro"/>
</dbReference>
<dbReference type="Proteomes" id="UP000008810">
    <property type="component" value="Chromosome 3"/>
</dbReference>
<dbReference type="PROSITE" id="PS51257">
    <property type="entry name" value="PROKAR_LIPOPROTEIN"/>
    <property type="match status" value="1"/>
</dbReference>
<dbReference type="RefSeq" id="XP_014756117.1">
    <property type="nucleotide sequence ID" value="XM_014900631.2"/>
</dbReference>
<reference evidence="10" key="3">
    <citation type="submission" date="2018-08" db="UniProtKB">
        <authorList>
            <consortium name="EnsemblPlants"/>
        </authorList>
    </citation>
    <scope>IDENTIFICATION</scope>
    <source>
        <strain evidence="10">cv. Bd21</strain>
    </source>
</reference>
<dbReference type="GeneID" id="100839616"/>
<keyword evidence="4 7" id="KW-0732">Signal</keyword>
<organism evidence="9">
    <name type="scientific">Brachypodium distachyon</name>
    <name type="common">Purple false brome</name>
    <name type="synonym">Trachynia distachya</name>
    <dbReference type="NCBI Taxonomy" id="15368"/>
    <lineage>
        <taxon>Eukaryota</taxon>
        <taxon>Viridiplantae</taxon>
        <taxon>Streptophyta</taxon>
        <taxon>Embryophyta</taxon>
        <taxon>Tracheophyta</taxon>
        <taxon>Spermatophyta</taxon>
        <taxon>Magnoliopsida</taxon>
        <taxon>Liliopsida</taxon>
        <taxon>Poales</taxon>
        <taxon>Poaceae</taxon>
        <taxon>BOP clade</taxon>
        <taxon>Pooideae</taxon>
        <taxon>Stipodae</taxon>
        <taxon>Brachypodieae</taxon>
        <taxon>Brachypodium</taxon>
    </lineage>
</organism>
<dbReference type="AlphaFoldDB" id="A0A0Q3FJ86"/>
<keyword evidence="5" id="KW-0274">FAD</keyword>
<evidence type="ECO:0000313" key="9">
    <source>
        <dbReference type="EMBL" id="KQJ98164.1"/>
    </source>
</evidence>
<dbReference type="Gene3D" id="3.40.462.20">
    <property type="match status" value="1"/>
</dbReference>
<feature type="signal peptide" evidence="7">
    <location>
        <begin position="1"/>
        <end position="26"/>
    </location>
</feature>
<dbReference type="Pfam" id="PF08031">
    <property type="entry name" value="BBE"/>
    <property type="match status" value="1"/>
</dbReference>
<evidence type="ECO:0000256" key="7">
    <source>
        <dbReference type="SAM" id="SignalP"/>
    </source>
</evidence>